<organism evidence="2">
    <name type="scientific">Salmonella enterica</name>
    <name type="common">Salmonella choleraesuis</name>
    <dbReference type="NCBI Taxonomy" id="28901"/>
    <lineage>
        <taxon>Bacteria</taxon>
        <taxon>Pseudomonadati</taxon>
        <taxon>Pseudomonadota</taxon>
        <taxon>Gammaproteobacteria</taxon>
        <taxon>Enterobacterales</taxon>
        <taxon>Enterobacteriaceae</taxon>
        <taxon>Salmonella</taxon>
    </lineage>
</organism>
<dbReference type="EMBL" id="AACYTV010000111">
    <property type="protein sequence ID" value="EAN6381356.1"/>
    <property type="molecule type" value="Genomic_DNA"/>
</dbReference>
<keyword evidence="1" id="KW-0175">Coiled coil</keyword>
<evidence type="ECO:0000256" key="1">
    <source>
        <dbReference type="SAM" id="Coils"/>
    </source>
</evidence>
<proteinExistence type="predicted"/>
<gene>
    <name evidence="2" type="ORF">EJT97_22560</name>
</gene>
<dbReference type="AlphaFoldDB" id="A0A5T3NIE6"/>
<accession>A0A5T3NIE6</accession>
<name>A0A5T3NIE6_SALER</name>
<evidence type="ECO:0000313" key="2">
    <source>
        <dbReference type="EMBL" id="EAN6381356.1"/>
    </source>
</evidence>
<sequence length="128" mass="14990">LLKTEADFYEKALTKEKSNLAHLESEIALICKEIKTCKDNQENLQKLIEKRGELSKKIILSKTKINEKAKREKHSLMICETDFESRLTLLMKLVRRSIIYLSLAIHWEQQKNQGENTLLIPREVPLKN</sequence>
<protein>
    <submittedName>
        <fullName evidence="2">Uncharacterized protein</fullName>
    </submittedName>
</protein>
<feature type="non-terminal residue" evidence="2">
    <location>
        <position position="1"/>
    </location>
</feature>
<comment type="caution">
    <text evidence="2">The sequence shown here is derived from an EMBL/GenBank/DDBJ whole genome shotgun (WGS) entry which is preliminary data.</text>
</comment>
<reference evidence="2" key="1">
    <citation type="submission" date="2018-12" db="EMBL/GenBank/DDBJ databases">
        <authorList>
            <consortium name="PulseNet: The National Subtyping Network for Foodborne Disease Surveillance"/>
            <person name="Tarr C.L."/>
            <person name="Trees E."/>
            <person name="Katz L.S."/>
            <person name="Carleton-Romer H.A."/>
            <person name="Stroika S."/>
            <person name="Kucerova Z."/>
            <person name="Roache K.F."/>
            <person name="Sabol A.L."/>
            <person name="Besser J."/>
            <person name="Gerner-Smidt P."/>
        </authorList>
    </citation>
    <scope>NUCLEOTIDE SEQUENCE</scope>
    <source>
        <strain evidence="2">PNUSAS061421</strain>
    </source>
</reference>
<feature type="coiled-coil region" evidence="1">
    <location>
        <begin position="6"/>
        <end position="57"/>
    </location>
</feature>